<evidence type="ECO:0000256" key="1">
    <source>
        <dbReference type="SAM" id="MobiDB-lite"/>
    </source>
</evidence>
<feature type="region of interest" description="Disordered" evidence="1">
    <location>
        <begin position="67"/>
        <end position="101"/>
    </location>
</feature>
<proteinExistence type="predicted"/>
<evidence type="ECO:0000313" key="3">
    <source>
        <dbReference type="Proteomes" id="UP000467700"/>
    </source>
</evidence>
<comment type="caution">
    <text evidence="2">The sequence shown here is derived from an EMBL/GenBank/DDBJ whole genome shotgun (WGS) entry which is preliminary data.</text>
</comment>
<accession>A0A8S0VZN9</accession>
<feature type="compositionally biased region" description="Polar residues" evidence="1">
    <location>
        <begin position="67"/>
        <end position="86"/>
    </location>
</feature>
<name>A0A8S0VZN9_CYCAE</name>
<sequence length="190" mass="21031">MEGMSDRKDGGGSEWVEWEVIKQEVVCGEGGCSAAVCRPSHDVIVGPLSEAERKTISHHLQILRSNGDNLPTNIDNDNLESNNTEDLSSRPAAGSTSTLRCSKPERESLQQALVSWHDTYWASVKSKFPFFSRHWILTDENLGRLVERAHVILNATEVNISVIRGLIRTTADDATLESLVGVLNEFCQAR</sequence>
<organism evidence="2 3">
    <name type="scientific">Cyclocybe aegerita</name>
    <name type="common">Black poplar mushroom</name>
    <name type="synonym">Agrocybe aegerita</name>
    <dbReference type="NCBI Taxonomy" id="1973307"/>
    <lineage>
        <taxon>Eukaryota</taxon>
        <taxon>Fungi</taxon>
        <taxon>Dikarya</taxon>
        <taxon>Basidiomycota</taxon>
        <taxon>Agaricomycotina</taxon>
        <taxon>Agaricomycetes</taxon>
        <taxon>Agaricomycetidae</taxon>
        <taxon>Agaricales</taxon>
        <taxon>Agaricineae</taxon>
        <taxon>Bolbitiaceae</taxon>
        <taxon>Cyclocybe</taxon>
    </lineage>
</organism>
<dbReference type="AlphaFoldDB" id="A0A8S0VZN9"/>
<protein>
    <submittedName>
        <fullName evidence="2">Uncharacterized protein</fullName>
    </submittedName>
</protein>
<reference evidence="2 3" key="1">
    <citation type="submission" date="2020-01" db="EMBL/GenBank/DDBJ databases">
        <authorList>
            <person name="Gupta K D."/>
        </authorList>
    </citation>
    <scope>NUCLEOTIDE SEQUENCE [LARGE SCALE GENOMIC DNA]</scope>
</reference>
<dbReference type="Proteomes" id="UP000467700">
    <property type="component" value="Unassembled WGS sequence"/>
</dbReference>
<keyword evidence="3" id="KW-1185">Reference proteome</keyword>
<gene>
    <name evidence="2" type="ORF">AAE3_LOCUS6151</name>
</gene>
<dbReference type="EMBL" id="CACVBS010000042">
    <property type="protein sequence ID" value="CAA7263911.1"/>
    <property type="molecule type" value="Genomic_DNA"/>
</dbReference>
<evidence type="ECO:0000313" key="2">
    <source>
        <dbReference type="EMBL" id="CAA7263911.1"/>
    </source>
</evidence>